<proteinExistence type="predicted"/>
<dbReference type="InterPro" id="IPR036397">
    <property type="entry name" value="RNaseH_sf"/>
</dbReference>
<gene>
    <name evidence="2" type="ORF">SNAT2548_LOCUS33296</name>
</gene>
<evidence type="ECO:0000313" key="3">
    <source>
        <dbReference type="Proteomes" id="UP000604046"/>
    </source>
</evidence>
<sequence length="574" mass="65967">MGRYADVTKYLNEFLRHHLPDRSWTSIFVNFTGPTAVHRDQHNVKGSENHLVCVGPCEEGGLWIEQDKQCVDAFDLERFIQQDIDLDTADFRLRQLGFPTDIRNSVKMMIQENSVMAVEHEVVKVHKAAGHPSSRNLARIVKDAGHLPWKVKATLDYRCPTCDSLKKGGYSAGQVPWAATHALYRAWEAVVVDSGEWLVPGRKRKYKFLLFMDVATKLRVIQPLFGYDFLEMKAENAEHLIKGLAERWLGTYPKPKFLLMDSAKSFISEKAHDFASTINVILHFTAEKEPWANGVIEAATQDVKHTATAIQMENLDQDPEVTLYLTVAALNSTEYVAGFTSFQWAFGQSYHLDDEDVRTFAVLPEGHGYDFGRLVTARQQAEEVARSTRAKRALSKLSNTVVRQPLREYSPMDLVKVWRKVWPMELRRGNRGGFKKSGRPHWIGPGRVIFSEILPHQVEGDGRRHILWVLVGSHLLRCSAHSVRPVSETERFVYETSGVEKPSMWKTLADILPKREYVDITDRNLRMMSLNFLKYHLDRTRRRLPQAFDCEPKQRFVLVSMQKDQFVIVYKQKP</sequence>
<comment type="caution">
    <text evidence="2">The sequence shown here is derived from an EMBL/GenBank/DDBJ whole genome shotgun (WGS) entry which is preliminary data.</text>
</comment>
<dbReference type="InterPro" id="IPR012337">
    <property type="entry name" value="RNaseH-like_sf"/>
</dbReference>
<evidence type="ECO:0000259" key="1">
    <source>
        <dbReference type="PROSITE" id="PS50994"/>
    </source>
</evidence>
<dbReference type="EMBL" id="CAJNDS010002748">
    <property type="protein sequence ID" value="CAE7583689.1"/>
    <property type="molecule type" value="Genomic_DNA"/>
</dbReference>
<reference evidence="2" key="1">
    <citation type="submission" date="2021-02" db="EMBL/GenBank/DDBJ databases">
        <authorList>
            <person name="Dougan E. K."/>
            <person name="Rhodes N."/>
            <person name="Thang M."/>
            <person name="Chan C."/>
        </authorList>
    </citation>
    <scope>NUCLEOTIDE SEQUENCE</scope>
</reference>
<dbReference type="Proteomes" id="UP000604046">
    <property type="component" value="Unassembled WGS sequence"/>
</dbReference>
<accession>A0A812UKR1</accession>
<dbReference type="AlphaFoldDB" id="A0A812UKR1"/>
<organism evidence="2 3">
    <name type="scientific">Symbiodinium natans</name>
    <dbReference type="NCBI Taxonomy" id="878477"/>
    <lineage>
        <taxon>Eukaryota</taxon>
        <taxon>Sar</taxon>
        <taxon>Alveolata</taxon>
        <taxon>Dinophyceae</taxon>
        <taxon>Suessiales</taxon>
        <taxon>Symbiodiniaceae</taxon>
        <taxon>Symbiodinium</taxon>
    </lineage>
</organism>
<dbReference type="PROSITE" id="PS50994">
    <property type="entry name" value="INTEGRASE"/>
    <property type="match status" value="1"/>
</dbReference>
<dbReference type="Gene3D" id="3.30.420.10">
    <property type="entry name" value="Ribonuclease H-like superfamily/Ribonuclease H"/>
    <property type="match status" value="1"/>
</dbReference>
<feature type="domain" description="Integrase catalytic" evidence="1">
    <location>
        <begin position="172"/>
        <end position="355"/>
    </location>
</feature>
<dbReference type="OrthoDB" id="446033at2759"/>
<dbReference type="SUPFAM" id="SSF53098">
    <property type="entry name" value="Ribonuclease H-like"/>
    <property type="match status" value="1"/>
</dbReference>
<dbReference type="GO" id="GO:0003676">
    <property type="term" value="F:nucleic acid binding"/>
    <property type="evidence" value="ECO:0007669"/>
    <property type="project" value="InterPro"/>
</dbReference>
<name>A0A812UKR1_9DINO</name>
<dbReference type="GO" id="GO:0015074">
    <property type="term" value="P:DNA integration"/>
    <property type="evidence" value="ECO:0007669"/>
    <property type="project" value="InterPro"/>
</dbReference>
<keyword evidence="3" id="KW-1185">Reference proteome</keyword>
<protein>
    <recommendedName>
        <fullName evidence="1">Integrase catalytic domain-containing protein</fullName>
    </recommendedName>
</protein>
<dbReference type="InterPro" id="IPR001584">
    <property type="entry name" value="Integrase_cat-core"/>
</dbReference>
<evidence type="ECO:0000313" key="2">
    <source>
        <dbReference type="EMBL" id="CAE7583689.1"/>
    </source>
</evidence>